<reference evidence="2 3" key="1">
    <citation type="journal article" date="2022" name="Nat. Plants">
        <title>Genomes of leafy and leafless Platanthera orchids illuminate the evolution of mycoheterotrophy.</title>
        <authorList>
            <person name="Li M.H."/>
            <person name="Liu K.W."/>
            <person name="Li Z."/>
            <person name="Lu H.C."/>
            <person name="Ye Q.L."/>
            <person name="Zhang D."/>
            <person name="Wang J.Y."/>
            <person name="Li Y.F."/>
            <person name="Zhong Z.M."/>
            <person name="Liu X."/>
            <person name="Yu X."/>
            <person name="Liu D.K."/>
            <person name="Tu X.D."/>
            <person name="Liu B."/>
            <person name="Hao Y."/>
            <person name="Liao X.Y."/>
            <person name="Jiang Y.T."/>
            <person name="Sun W.H."/>
            <person name="Chen J."/>
            <person name="Chen Y.Q."/>
            <person name="Ai Y."/>
            <person name="Zhai J.W."/>
            <person name="Wu S.S."/>
            <person name="Zhou Z."/>
            <person name="Hsiao Y.Y."/>
            <person name="Wu W.L."/>
            <person name="Chen Y.Y."/>
            <person name="Lin Y.F."/>
            <person name="Hsu J.L."/>
            <person name="Li C.Y."/>
            <person name="Wang Z.W."/>
            <person name="Zhao X."/>
            <person name="Zhong W.Y."/>
            <person name="Ma X.K."/>
            <person name="Ma L."/>
            <person name="Huang J."/>
            <person name="Chen G.Z."/>
            <person name="Huang M.Z."/>
            <person name="Huang L."/>
            <person name="Peng D.H."/>
            <person name="Luo Y.B."/>
            <person name="Zou S.Q."/>
            <person name="Chen S.P."/>
            <person name="Lan S."/>
            <person name="Tsai W.C."/>
            <person name="Van de Peer Y."/>
            <person name="Liu Z.J."/>
        </authorList>
    </citation>
    <scope>NUCLEOTIDE SEQUENCE [LARGE SCALE GENOMIC DNA]</scope>
    <source>
        <strain evidence="2">Lor287</strain>
    </source>
</reference>
<evidence type="ECO:0000256" key="1">
    <source>
        <dbReference type="SAM" id="MobiDB-lite"/>
    </source>
</evidence>
<accession>A0AAP0B2E4</accession>
<organism evidence="2 3">
    <name type="scientific">Platanthera zijinensis</name>
    <dbReference type="NCBI Taxonomy" id="2320716"/>
    <lineage>
        <taxon>Eukaryota</taxon>
        <taxon>Viridiplantae</taxon>
        <taxon>Streptophyta</taxon>
        <taxon>Embryophyta</taxon>
        <taxon>Tracheophyta</taxon>
        <taxon>Spermatophyta</taxon>
        <taxon>Magnoliopsida</taxon>
        <taxon>Liliopsida</taxon>
        <taxon>Asparagales</taxon>
        <taxon>Orchidaceae</taxon>
        <taxon>Orchidoideae</taxon>
        <taxon>Orchideae</taxon>
        <taxon>Orchidinae</taxon>
        <taxon>Platanthera</taxon>
    </lineage>
</organism>
<evidence type="ECO:0000313" key="3">
    <source>
        <dbReference type="Proteomes" id="UP001418222"/>
    </source>
</evidence>
<comment type="caution">
    <text evidence="2">The sequence shown here is derived from an EMBL/GenBank/DDBJ whole genome shotgun (WGS) entry which is preliminary data.</text>
</comment>
<sequence length="117" mass="12684">MYKEYFQKARKIKSKCSADFQKCSAYNNPLSKPGTLTLFSPIPSRRSLTPFPRYPATSPLGTPTATSPDFQGNPAPTELLFSDHASIQGAPPPTSARASAISDHLPPPNVPRKIEQG</sequence>
<protein>
    <submittedName>
        <fullName evidence="2">Uncharacterized protein</fullName>
    </submittedName>
</protein>
<dbReference type="AlphaFoldDB" id="A0AAP0B2E4"/>
<proteinExistence type="predicted"/>
<dbReference type="Proteomes" id="UP001418222">
    <property type="component" value="Unassembled WGS sequence"/>
</dbReference>
<name>A0AAP0B2E4_9ASPA</name>
<gene>
    <name evidence="2" type="ORF">KSP39_PZI018096</name>
</gene>
<feature type="region of interest" description="Disordered" evidence="1">
    <location>
        <begin position="41"/>
        <end position="117"/>
    </location>
</feature>
<keyword evidence="3" id="KW-1185">Reference proteome</keyword>
<dbReference type="EMBL" id="JBBWWQ010000016">
    <property type="protein sequence ID" value="KAK8925661.1"/>
    <property type="molecule type" value="Genomic_DNA"/>
</dbReference>
<feature type="compositionally biased region" description="Polar residues" evidence="1">
    <location>
        <begin position="59"/>
        <end position="70"/>
    </location>
</feature>
<evidence type="ECO:0000313" key="2">
    <source>
        <dbReference type="EMBL" id="KAK8925661.1"/>
    </source>
</evidence>